<sequence length="46" mass="5550">MFYIGKKVRYIDNDAVVLTWLEDEVLLFIEENYVKWVDKSLIDVVQ</sequence>
<evidence type="ECO:0000313" key="1">
    <source>
        <dbReference type="EMBL" id="PFH04119.1"/>
    </source>
</evidence>
<comment type="caution">
    <text evidence="1">The sequence shown here is derived from an EMBL/GenBank/DDBJ whole genome shotgun (WGS) entry which is preliminary data.</text>
</comment>
<accession>A0AB36TJS1</accession>
<gene>
    <name evidence="1" type="ORF">M972_112943</name>
</gene>
<evidence type="ECO:0000313" key="2">
    <source>
        <dbReference type="Proteomes" id="UP000223596"/>
    </source>
</evidence>
<evidence type="ECO:0008006" key="3">
    <source>
        <dbReference type="Google" id="ProtNLM"/>
    </source>
</evidence>
<organism evidence="1 2">
    <name type="scientific">Acetivibrio thermocellus AD2</name>
    <dbReference type="NCBI Taxonomy" id="1138384"/>
    <lineage>
        <taxon>Bacteria</taxon>
        <taxon>Bacillati</taxon>
        <taxon>Bacillota</taxon>
        <taxon>Clostridia</taxon>
        <taxon>Eubacteriales</taxon>
        <taxon>Oscillospiraceae</taxon>
        <taxon>Acetivibrio</taxon>
    </lineage>
</organism>
<dbReference type="AlphaFoldDB" id="A0AB36TJS1"/>
<name>A0AB36TJS1_ACETH</name>
<dbReference type="EMBL" id="PDBW01000001">
    <property type="protein sequence ID" value="PFH04119.1"/>
    <property type="molecule type" value="Genomic_DNA"/>
</dbReference>
<proteinExistence type="predicted"/>
<dbReference type="Proteomes" id="UP000223596">
    <property type="component" value="Unassembled WGS sequence"/>
</dbReference>
<dbReference type="GeneID" id="51518962"/>
<protein>
    <recommendedName>
        <fullName evidence="3">Phage protein</fullName>
    </recommendedName>
</protein>
<dbReference type="RefSeq" id="WP_003515070.1">
    <property type="nucleotide sequence ID" value="NZ_CP013828.1"/>
</dbReference>
<reference evidence="1 2" key="1">
    <citation type="submission" date="2017-09" db="EMBL/GenBank/DDBJ databases">
        <title>Evaluation of Pacific Biosciences Sequencing Technology to Finishing C. thermocellum Genome Sequences.</title>
        <authorList>
            <person name="Brown S."/>
        </authorList>
    </citation>
    <scope>NUCLEOTIDE SEQUENCE [LARGE SCALE GENOMIC DNA]</scope>
    <source>
        <strain evidence="1 2">AD2</strain>
    </source>
</reference>